<name>A0ABP7MK13_9GAMM</name>
<evidence type="ECO:0000313" key="2">
    <source>
        <dbReference type="EMBL" id="GAA3924992.1"/>
    </source>
</evidence>
<organism evidence="2 3">
    <name type="scientific">Litoribacillus peritrichatus</name>
    <dbReference type="NCBI Taxonomy" id="718191"/>
    <lineage>
        <taxon>Bacteria</taxon>
        <taxon>Pseudomonadati</taxon>
        <taxon>Pseudomonadota</taxon>
        <taxon>Gammaproteobacteria</taxon>
        <taxon>Oceanospirillales</taxon>
        <taxon>Oceanospirillaceae</taxon>
        <taxon>Litoribacillus</taxon>
    </lineage>
</organism>
<sequence length="306" mass="34767">MVVHNMISALEPWSFQVKPNLTLRGWRTEFTGKPILHFLHGNGFCGLTYAPLLKALLADFDLIITDLPGHGDSDMGGDFVGWNRCASMALKVVHHFVDNLPETELADGSKQKVPCYAVGHSFGGVITALMLAKDRNCFDQAILLDPVIFPPGMLKVMATADLFGLLQQLPLAKQARVRTRHWPTREDAFEYFYERGTFKGWQSECLQAYVDYALQEVQEGVGLKCPPKREAEIFSSYPKRLWPLLKQVRTPTNIWVAKKTFPFIARSMERLKKRPVFDIETLDGGHCFMQERPEEIAERIRQTLLG</sequence>
<proteinExistence type="predicted"/>
<comment type="caution">
    <text evidence="2">The sequence shown here is derived from an EMBL/GenBank/DDBJ whole genome shotgun (WGS) entry which is preliminary data.</text>
</comment>
<keyword evidence="3" id="KW-1185">Reference proteome</keyword>
<dbReference type="PANTHER" id="PTHR43798">
    <property type="entry name" value="MONOACYLGLYCEROL LIPASE"/>
    <property type="match status" value="1"/>
</dbReference>
<evidence type="ECO:0000259" key="1">
    <source>
        <dbReference type="Pfam" id="PF12697"/>
    </source>
</evidence>
<protein>
    <submittedName>
        <fullName evidence="2">Alpha/beta hydrolase PoxA</fullName>
    </submittedName>
</protein>
<dbReference type="GO" id="GO:0016787">
    <property type="term" value="F:hydrolase activity"/>
    <property type="evidence" value="ECO:0007669"/>
    <property type="project" value="UniProtKB-KW"/>
</dbReference>
<dbReference type="InterPro" id="IPR029058">
    <property type="entry name" value="AB_hydrolase_fold"/>
</dbReference>
<dbReference type="PANTHER" id="PTHR43798:SF33">
    <property type="entry name" value="HYDROLASE, PUTATIVE (AFU_ORTHOLOGUE AFUA_2G14860)-RELATED"/>
    <property type="match status" value="1"/>
</dbReference>
<dbReference type="Gene3D" id="3.40.50.1820">
    <property type="entry name" value="alpha/beta hydrolase"/>
    <property type="match status" value="1"/>
</dbReference>
<dbReference type="EMBL" id="BAABBN010000007">
    <property type="protein sequence ID" value="GAA3924992.1"/>
    <property type="molecule type" value="Genomic_DNA"/>
</dbReference>
<accession>A0ABP7MK13</accession>
<reference evidence="3" key="1">
    <citation type="journal article" date="2019" name="Int. J. Syst. Evol. Microbiol.">
        <title>The Global Catalogue of Microorganisms (GCM) 10K type strain sequencing project: providing services to taxonomists for standard genome sequencing and annotation.</title>
        <authorList>
            <consortium name="The Broad Institute Genomics Platform"/>
            <consortium name="The Broad Institute Genome Sequencing Center for Infectious Disease"/>
            <person name="Wu L."/>
            <person name="Ma J."/>
        </authorList>
    </citation>
    <scope>NUCLEOTIDE SEQUENCE [LARGE SCALE GENOMIC DNA]</scope>
    <source>
        <strain evidence="3">JCM 17551</strain>
    </source>
</reference>
<evidence type="ECO:0000313" key="3">
    <source>
        <dbReference type="Proteomes" id="UP001501565"/>
    </source>
</evidence>
<feature type="domain" description="AB hydrolase-1" evidence="1">
    <location>
        <begin position="38"/>
        <end position="298"/>
    </location>
</feature>
<dbReference type="Pfam" id="PF12697">
    <property type="entry name" value="Abhydrolase_6"/>
    <property type="match status" value="1"/>
</dbReference>
<dbReference type="InterPro" id="IPR050266">
    <property type="entry name" value="AB_hydrolase_sf"/>
</dbReference>
<dbReference type="Proteomes" id="UP001501565">
    <property type="component" value="Unassembled WGS sequence"/>
</dbReference>
<dbReference type="SUPFAM" id="SSF53474">
    <property type="entry name" value="alpha/beta-Hydrolases"/>
    <property type="match status" value="1"/>
</dbReference>
<gene>
    <name evidence="2" type="primary">poxA</name>
    <name evidence="2" type="ORF">GCM10022277_21110</name>
</gene>
<keyword evidence="2" id="KW-0378">Hydrolase</keyword>
<dbReference type="InterPro" id="IPR000073">
    <property type="entry name" value="AB_hydrolase_1"/>
</dbReference>